<sequence length="401" mass="43104">MSTADAAESATTDTTGAARPPAQTPAATPGSVAERAAAPTTLPAVRAGGLTWRGARREDAPAILALLNTTGEADGLPFRVALDEVTETLAAPYRDLDKDFLLGFEEPDHGPATSILRAYAQVSAPPGDATVARAILEGGVHPDRRGEGIGRELLAWQIARGRQKLAESALAARHVPAWLVVHMEDDAPERLGRTYERAGFAARRYYSFLRRDLSAPIASADVPDSDTGLRLTVWAPELDEALRLARNDAFRDHWGSQPRTRETWSEYRTAFMPSWTSLIVDDAPDTDALLASPDTDAETAAALRAGEPLVVAYQIASKYEDDFAVRGYTFGYSDNVGVRRAYRGRGLAPAVMAAGMRLMADDGMRYAALDVDTANPTGAVGLYAALGYEKQDGSRMLTIEL</sequence>
<dbReference type="InterPro" id="IPR016181">
    <property type="entry name" value="Acyl_CoA_acyltransferase"/>
</dbReference>
<keyword evidence="6" id="KW-1185">Reference proteome</keyword>
<evidence type="ECO:0000256" key="1">
    <source>
        <dbReference type="ARBA" id="ARBA00022679"/>
    </source>
</evidence>
<evidence type="ECO:0000313" key="6">
    <source>
        <dbReference type="Proteomes" id="UP000675409"/>
    </source>
</evidence>
<feature type="compositionally biased region" description="Low complexity" evidence="3">
    <location>
        <begin position="1"/>
        <end position="29"/>
    </location>
</feature>
<keyword evidence="2" id="KW-0012">Acyltransferase</keyword>
<dbReference type="SUPFAM" id="SSF55729">
    <property type="entry name" value="Acyl-CoA N-acyltransferases (Nat)"/>
    <property type="match status" value="2"/>
</dbReference>
<gene>
    <name evidence="5" type="ORF">HGK34_20175</name>
</gene>
<dbReference type="EMBL" id="JABBYC010000063">
    <property type="protein sequence ID" value="MBL0888566.1"/>
    <property type="molecule type" value="Genomic_DNA"/>
</dbReference>
<feature type="region of interest" description="Disordered" evidence="3">
    <location>
        <begin position="1"/>
        <end position="40"/>
    </location>
</feature>
<accession>A0ABS1LQJ8</accession>
<protein>
    <submittedName>
        <fullName evidence="5">GNAT family N-acetyltransferase</fullName>
    </submittedName>
</protein>
<proteinExistence type="predicted"/>
<evidence type="ECO:0000313" key="5">
    <source>
        <dbReference type="EMBL" id="MBL0888566.1"/>
    </source>
</evidence>
<dbReference type="InterPro" id="IPR000182">
    <property type="entry name" value="GNAT_dom"/>
</dbReference>
<feature type="domain" description="N-acetyltransferase" evidence="4">
    <location>
        <begin position="50"/>
        <end position="223"/>
    </location>
</feature>
<dbReference type="PANTHER" id="PTHR43420">
    <property type="entry name" value="ACETYLTRANSFERASE"/>
    <property type="match status" value="1"/>
</dbReference>
<evidence type="ECO:0000256" key="2">
    <source>
        <dbReference type="ARBA" id="ARBA00023315"/>
    </source>
</evidence>
<dbReference type="Proteomes" id="UP000675409">
    <property type="component" value="Unassembled WGS sequence"/>
</dbReference>
<dbReference type="Pfam" id="PF00583">
    <property type="entry name" value="Acetyltransf_1"/>
    <property type="match status" value="1"/>
</dbReference>
<dbReference type="PROSITE" id="PS51186">
    <property type="entry name" value="GNAT"/>
    <property type="match status" value="2"/>
</dbReference>
<dbReference type="InterPro" id="IPR050680">
    <property type="entry name" value="YpeA/RimI_acetyltransf"/>
</dbReference>
<organism evidence="5 6">
    <name type="scientific">Myceligenerans indicum</name>
    <dbReference type="NCBI Taxonomy" id="2593663"/>
    <lineage>
        <taxon>Bacteria</taxon>
        <taxon>Bacillati</taxon>
        <taxon>Actinomycetota</taxon>
        <taxon>Actinomycetes</taxon>
        <taxon>Micrococcales</taxon>
        <taxon>Promicromonosporaceae</taxon>
        <taxon>Myceligenerans</taxon>
    </lineage>
</organism>
<dbReference type="Gene3D" id="3.40.630.30">
    <property type="match status" value="1"/>
</dbReference>
<keyword evidence="1" id="KW-0808">Transferase</keyword>
<feature type="domain" description="N-acetyltransferase" evidence="4">
    <location>
        <begin position="262"/>
        <end position="401"/>
    </location>
</feature>
<reference evidence="5 6" key="1">
    <citation type="journal article" date="2021" name="Arch. Microbiol.">
        <title>Myceligenerans indicum sp. nov., an actinobacterium isolated from mangrove sediment of Sundarbans, India.</title>
        <authorList>
            <person name="Asha K."/>
            <person name="Bhadury P."/>
        </authorList>
    </citation>
    <scope>NUCLEOTIDE SEQUENCE [LARGE SCALE GENOMIC DNA]</scope>
    <source>
        <strain evidence="5 6">I2</strain>
    </source>
</reference>
<dbReference type="RefSeq" id="WP_201850814.1">
    <property type="nucleotide sequence ID" value="NZ_JABBYC010000063.1"/>
</dbReference>
<evidence type="ECO:0000256" key="3">
    <source>
        <dbReference type="SAM" id="MobiDB-lite"/>
    </source>
</evidence>
<dbReference type="PANTHER" id="PTHR43420:SF47">
    <property type="entry name" value="N-ACETYLTRANSFERASE DOMAIN-CONTAINING PROTEIN"/>
    <property type="match status" value="1"/>
</dbReference>
<comment type="caution">
    <text evidence="5">The sequence shown here is derived from an EMBL/GenBank/DDBJ whole genome shotgun (WGS) entry which is preliminary data.</text>
</comment>
<evidence type="ECO:0000259" key="4">
    <source>
        <dbReference type="PROSITE" id="PS51186"/>
    </source>
</evidence>
<name>A0ABS1LQJ8_9MICO</name>